<dbReference type="SUPFAM" id="SSF51556">
    <property type="entry name" value="Metallo-dependent hydrolases"/>
    <property type="match status" value="1"/>
</dbReference>
<evidence type="ECO:0000259" key="4">
    <source>
        <dbReference type="Pfam" id="PF04909"/>
    </source>
</evidence>
<keyword evidence="1 5" id="KW-0378">Hydrolase</keyword>
<dbReference type="InterPro" id="IPR052940">
    <property type="entry name" value="Carb_Esterase_6"/>
</dbReference>
<evidence type="ECO:0000313" key="5">
    <source>
        <dbReference type="EMBL" id="QDU29317.1"/>
    </source>
</evidence>
<evidence type="ECO:0000256" key="1">
    <source>
        <dbReference type="ARBA" id="ARBA00022801"/>
    </source>
</evidence>
<gene>
    <name evidence="5" type="ORF">ETAA8_44250</name>
</gene>
<feature type="domain" description="Amidohydrolase-related" evidence="4">
    <location>
        <begin position="375"/>
        <end position="630"/>
    </location>
</feature>
<dbReference type="Gene3D" id="3.40.50.1110">
    <property type="entry name" value="SGNH hydrolase"/>
    <property type="match status" value="1"/>
</dbReference>
<dbReference type="AlphaFoldDB" id="A0A517YGG3"/>
<dbReference type="Proteomes" id="UP000315017">
    <property type="component" value="Chromosome"/>
</dbReference>
<proteinExistence type="predicted"/>
<evidence type="ECO:0000313" key="6">
    <source>
        <dbReference type="Proteomes" id="UP000315017"/>
    </source>
</evidence>
<dbReference type="KEGG" id="aagg:ETAA8_44250"/>
<evidence type="ECO:0000256" key="2">
    <source>
        <dbReference type="SAM" id="SignalP"/>
    </source>
</evidence>
<keyword evidence="6" id="KW-1185">Reference proteome</keyword>
<dbReference type="EMBL" id="CP036274">
    <property type="protein sequence ID" value="QDU29317.1"/>
    <property type="molecule type" value="Genomic_DNA"/>
</dbReference>
<dbReference type="InterPro" id="IPR032466">
    <property type="entry name" value="Metal_Hydrolase"/>
</dbReference>
<organism evidence="5 6">
    <name type="scientific">Anatilimnocola aggregata</name>
    <dbReference type="NCBI Taxonomy" id="2528021"/>
    <lineage>
        <taxon>Bacteria</taxon>
        <taxon>Pseudomonadati</taxon>
        <taxon>Planctomycetota</taxon>
        <taxon>Planctomycetia</taxon>
        <taxon>Pirellulales</taxon>
        <taxon>Pirellulaceae</taxon>
        <taxon>Anatilimnocola</taxon>
    </lineage>
</organism>
<dbReference type="InterPro" id="IPR005181">
    <property type="entry name" value="SASA"/>
</dbReference>
<keyword evidence="2" id="KW-0732">Signal</keyword>
<dbReference type="GO" id="GO:0016788">
    <property type="term" value="F:hydrolase activity, acting on ester bonds"/>
    <property type="evidence" value="ECO:0007669"/>
    <property type="project" value="UniProtKB-ARBA"/>
</dbReference>
<dbReference type="SUPFAM" id="SSF52266">
    <property type="entry name" value="SGNH hydrolase"/>
    <property type="match status" value="1"/>
</dbReference>
<sequence precursor="true">MNINARFALTLVFAGISAINTAFPLRAVEIPKPVDKQADMTKPVQVFILLGQSNMVGLGKIAGGEGSLEHAVKLKKKYSYLVDDTDAWTERKDVRFVRMMQGKGLMNNEWMGIKTGTIGPEFGIGHVVGNAVDAPVMILKSCIGNRALGWHLLPPGSARFEEGEKVYAGYRDAPDSWPKGTEPTPPVVKEGTVTLKGDQLAGWYAGKEYDDDTADAKTVLADLDKHYPGAKSYEIAGFFFWQGEKDAGNAVWAAHYEKNLVQFIKQLRKDFHAPNAKFVLATMGESVKGVGGNGGKVLEAHLAVDGNSGKYPEFKGNVATVYSHPMAQGGSGNGHYGGKAEVYMDVGEAMGQAMAELLKAAQIDTPQIHPVGGYIDTHVHAFDCRKDGLDVVDAWMKRVNVTQCVVHPLDHKGSRPSNDAERQEMLANYRKYKGRIHRFCIIYPDEVETVEEAMRILEREKQDGAIGFGEHYGVGLMFDDPKNLLIYDACSRVGLPVMFHIDQKRNMDEQGLPRLEKVLNAYPKCILIAHSYWWRQLGNGTCERLLQKYPNLYADLSPAAVTALSKQGDQGREFIIRNADKLLFGTDAGWWSFNKTPAPEKEWTYFEDLNLPAEVKNKIYRQNAAKLLKLELQSPR</sequence>
<evidence type="ECO:0000259" key="3">
    <source>
        <dbReference type="Pfam" id="PF03629"/>
    </source>
</evidence>
<feature type="domain" description="Sialate O-acetylesterase" evidence="3">
    <location>
        <begin position="229"/>
        <end position="341"/>
    </location>
</feature>
<name>A0A517YGG3_9BACT</name>
<dbReference type="InterPro" id="IPR036514">
    <property type="entry name" value="SGNH_hydro_sf"/>
</dbReference>
<reference evidence="5 6" key="1">
    <citation type="submission" date="2019-02" db="EMBL/GenBank/DDBJ databases">
        <title>Deep-cultivation of Planctomycetes and their phenomic and genomic characterization uncovers novel biology.</title>
        <authorList>
            <person name="Wiegand S."/>
            <person name="Jogler M."/>
            <person name="Boedeker C."/>
            <person name="Pinto D."/>
            <person name="Vollmers J."/>
            <person name="Rivas-Marin E."/>
            <person name="Kohn T."/>
            <person name="Peeters S.H."/>
            <person name="Heuer A."/>
            <person name="Rast P."/>
            <person name="Oberbeckmann S."/>
            <person name="Bunk B."/>
            <person name="Jeske O."/>
            <person name="Meyerdierks A."/>
            <person name="Storesund J.E."/>
            <person name="Kallscheuer N."/>
            <person name="Luecker S."/>
            <person name="Lage O.M."/>
            <person name="Pohl T."/>
            <person name="Merkel B.J."/>
            <person name="Hornburger P."/>
            <person name="Mueller R.-W."/>
            <person name="Bruemmer F."/>
            <person name="Labrenz M."/>
            <person name="Spormann A.M."/>
            <person name="Op den Camp H."/>
            <person name="Overmann J."/>
            <person name="Amann R."/>
            <person name="Jetten M.S.M."/>
            <person name="Mascher T."/>
            <person name="Medema M.H."/>
            <person name="Devos D.P."/>
            <person name="Kaster A.-K."/>
            <person name="Ovreas L."/>
            <person name="Rohde M."/>
            <person name="Galperin M.Y."/>
            <person name="Jogler C."/>
        </authorList>
    </citation>
    <scope>NUCLEOTIDE SEQUENCE [LARGE SCALE GENOMIC DNA]</scope>
    <source>
        <strain evidence="5 6">ETA_A8</strain>
    </source>
</reference>
<accession>A0A517YGG3</accession>
<dbReference type="PANTHER" id="PTHR31988:SF19">
    <property type="entry name" value="9-O-ACETYL-N-ACETYLNEURAMINIC ACID DEACETYLASE-RELATED"/>
    <property type="match status" value="1"/>
</dbReference>
<feature type="signal peptide" evidence="2">
    <location>
        <begin position="1"/>
        <end position="22"/>
    </location>
</feature>
<feature type="chain" id="PRO_5022018999" evidence="2">
    <location>
        <begin position="23"/>
        <end position="636"/>
    </location>
</feature>
<protein>
    <submittedName>
        <fullName evidence="5">Amidohydrolase</fullName>
    </submittedName>
</protein>
<dbReference type="Pfam" id="PF03629">
    <property type="entry name" value="SASA"/>
    <property type="match status" value="1"/>
</dbReference>
<dbReference type="Gene3D" id="3.20.20.140">
    <property type="entry name" value="Metal-dependent hydrolases"/>
    <property type="match status" value="1"/>
</dbReference>
<dbReference type="PANTHER" id="PTHR31988">
    <property type="entry name" value="ESTERASE, PUTATIVE (DUF303)-RELATED"/>
    <property type="match status" value="1"/>
</dbReference>
<dbReference type="InterPro" id="IPR006680">
    <property type="entry name" value="Amidohydro-rel"/>
</dbReference>
<dbReference type="Pfam" id="PF04909">
    <property type="entry name" value="Amidohydro_2"/>
    <property type="match status" value="1"/>
</dbReference>